<evidence type="ECO:0000259" key="1">
    <source>
        <dbReference type="Pfam" id="PF00550"/>
    </source>
</evidence>
<dbReference type="RefSeq" id="WP_162364180.1">
    <property type="nucleotide sequence ID" value="NZ_WUBS01000001.1"/>
</dbReference>
<reference evidence="2 3" key="1">
    <citation type="submission" date="2019-12" db="EMBL/GenBank/DDBJ databases">
        <authorList>
            <person name="Lee S.D."/>
        </authorList>
    </citation>
    <scope>NUCLEOTIDE SEQUENCE [LARGE SCALE GENOMIC DNA]</scope>
    <source>
        <strain evidence="2 3">SAP-6</strain>
    </source>
</reference>
<protein>
    <recommendedName>
        <fullName evidence="1">Carrier domain-containing protein</fullName>
    </recommendedName>
</protein>
<keyword evidence="3" id="KW-1185">Reference proteome</keyword>
<dbReference type="Proteomes" id="UP000461443">
    <property type="component" value="Unassembled WGS sequence"/>
</dbReference>
<accession>A0A845S9U0</accession>
<dbReference type="InterPro" id="IPR009081">
    <property type="entry name" value="PP-bd_ACP"/>
</dbReference>
<dbReference type="Pfam" id="PF00550">
    <property type="entry name" value="PP-binding"/>
    <property type="match status" value="1"/>
</dbReference>
<dbReference type="EMBL" id="WUBS01000001">
    <property type="protein sequence ID" value="NDL61510.1"/>
    <property type="molecule type" value="Genomic_DNA"/>
</dbReference>
<gene>
    <name evidence="2" type="ORF">GRH90_01845</name>
</gene>
<comment type="caution">
    <text evidence="2">The sequence shown here is derived from an EMBL/GenBank/DDBJ whole genome shotgun (WGS) entry which is preliminary data.</text>
</comment>
<evidence type="ECO:0000313" key="2">
    <source>
        <dbReference type="EMBL" id="NDL61510.1"/>
    </source>
</evidence>
<evidence type="ECO:0000313" key="3">
    <source>
        <dbReference type="Proteomes" id="UP000461443"/>
    </source>
</evidence>
<dbReference type="Gene3D" id="1.10.1200.10">
    <property type="entry name" value="ACP-like"/>
    <property type="match status" value="1"/>
</dbReference>
<name>A0A845S9U0_9GAMM</name>
<sequence length="99" mass="11025">MENNMMPGSALSSDLQLIRGELYAMLAYRLGRKKADIAGRLNLAADLYVDSLDWVEIEIGVAETFGVELKENDVASMQTVDDLLRFLVEALDAQRFNGK</sequence>
<dbReference type="InterPro" id="IPR036736">
    <property type="entry name" value="ACP-like_sf"/>
</dbReference>
<reference evidence="2 3" key="2">
    <citation type="submission" date="2020-02" db="EMBL/GenBank/DDBJ databases">
        <title>The new genus of Enterobacteriales.</title>
        <authorList>
            <person name="Kim I.S."/>
        </authorList>
    </citation>
    <scope>NUCLEOTIDE SEQUENCE [LARGE SCALE GENOMIC DNA]</scope>
    <source>
        <strain evidence="2 3">SAP-6</strain>
    </source>
</reference>
<proteinExistence type="predicted"/>
<dbReference type="AlphaFoldDB" id="A0A845S9U0"/>
<feature type="domain" description="Carrier" evidence="1">
    <location>
        <begin position="22"/>
        <end position="87"/>
    </location>
</feature>
<organism evidence="2 3">
    <name type="scientific">Acerihabitans arboris</name>
    <dbReference type="NCBI Taxonomy" id="2691583"/>
    <lineage>
        <taxon>Bacteria</taxon>
        <taxon>Pseudomonadati</taxon>
        <taxon>Pseudomonadota</taxon>
        <taxon>Gammaproteobacteria</taxon>
        <taxon>Enterobacterales</taxon>
        <taxon>Pectobacteriaceae</taxon>
        <taxon>Acerihabitans</taxon>
    </lineage>
</organism>
<dbReference type="SUPFAM" id="SSF47336">
    <property type="entry name" value="ACP-like"/>
    <property type="match status" value="1"/>
</dbReference>